<feature type="transmembrane region" description="Helical" evidence="1">
    <location>
        <begin position="263"/>
        <end position="284"/>
    </location>
</feature>
<gene>
    <name evidence="2" type="ORF">GON03_16865</name>
</gene>
<feature type="transmembrane region" description="Helical" evidence="1">
    <location>
        <begin position="206"/>
        <end position="226"/>
    </location>
</feature>
<evidence type="ECO:0000313" key="3">
    <source>
        <dbReference type="Proteomes" id="UP000473525"/>
    </source>
</evidence>
<comment type="caution">
    <text evidence="2">The sequence shown here is derived from an EMBL/GenBank/DDBJ whole genome shotgun (WGS) entry which is preliminary data.</text>
</comment>
<protein>
    <recommendedName>
        <fullName evidence="4">Glycosyltransferase RgtA/B/C/D-like domain-containing protein</fullName>
    </recommendedName>
</protein>
<feature type="transmembrane region" description="Helical" evidence="1">
    <location>
        <begin position="86"/>
        <end position="106"/>
    </location>
</feature>
<feature type="transmembrane region" description="Helical" evidence="1">
    <location>
        <begin position="138"/>
        <end position="154"/>
    </location>
</feature>
<dbReference type="AlphaFoldDB" id="A0A6L6XUI6"/>
<evidence type="ECO:0000313" key="2">
    <source>
        <dbReference type="EMBL" id="MVQ50860.1"/>
    </source>
</evidence>
<keyword evidence="1" id="KW-0472">Membrane</keyword>
<name>A0A6L6XUI6_9ACTN</name>
<keyword evidence="3" id="KW-1185">Reference proteome</keyword>
<feature type="transmembrane region" description="Helical" evidence="1">
    <location>
        <begin position="181"/>
        <end position="199"/>
    </location>
</feature>
<evidence type="ECO:0008006" key="4">
    <source>
        <dbReference type="Google" id="ProtNLM"/>
    </source>
</evidence>
<dbReference type="Proteomes" id="UP000473525">
    <property type="component" value="Unassembled WGS sequence"/>
</dbReference>
<accession>A0A6L6XUI6</accession>
<reference evidence="2 3" key="1">
    <citation type="submission" date="2019-12" db="EMBL/GenBank/DDBJ databases">
        <authorList>
            <person name="Huq M.A."/>
        </authorList>
    </citation>
    <scope>NUCLEOTIDE SEQUENCE [LARGE SCALE GENOMIC DNA]</scope>
    <source>
        <strain evidence="2 3">MAH-18</strain>
    </source>
</reference>
<keyword evidence="1" id="KW-1133">Transmembrane helix</keyword>
<feature type="transmembrane region" description="Helical" evidence="1">
    <location>
        <begin position="296"/>
        <end position="315"/>
    </location>
</feature>
<feature type="transmembrane region" description="Helical" evidence="1">
    <location>
        <begin position="159"/>
        <end position="175"/>
    </location>
</feature>
<feature type="transmembrane region" description="Helical" evidence="1">
    <location>
        <begin position="350"/>
        <end position="368"/>
    </location>
</feature>
<dbReference type="EMBL" id="WSEK01000004">
    <property type="protein sequence ID" value="MVQ50860.1"/>
    <property type="molecule type" value="Genomic_DNA"/>
</dbReference>
<sequence length="498" mass="51477">MSSRIHVLALLRRHAVAVAVVVTVLARLPALTRPVRADEAGFLLVAGAWDPQPGSMFGPYWVDRPPLLLAVYDAVDALGGVTTLRVLGALVAGLAVLLAAGVAGTVSGPRATTWTAALTAALLSNPMIDVVAVKGELLALPLVLGSMLLTLLAVRRTSWLLAFAAGVAGAAAVGLKQNIATALVFAGVLLLASWITGRLSGRVTAVLLAAGLAGAAVPVLATIGWAESAGVRLDTVWDTVYGFRAAAAGVIADGSASAPARRALLLLAIAAATGLIAVLGGLVAHLRSSWRVDPPVTAAALAVVMVDVASLVVGGSFWQDYLIPVVPAAALCTALLAGREDRPGRTMRRVVLVAVASACAAMVFWLAWNATGQQEFDEVRTGEAVAAAARPGDTLVVFGGRPDLQRTSGLGSPYPYLWSLPMRTRDPGYADLTALLAGPDAPTWLVEWVDLDAWSDDGVADLRAVIDERYAVAGTTCNGQPVYVLRDVERPAVQPICD</sequence>
<organism evidence="2 3">
    <name type="scientific">Nocardioides agri</name>
    <dbReference type="NCBI Taxonomy" id="2682843"/>
    <lineage>
        <taxon>Bacteria</taxon>
        <taxon>Bacillati</taxon>
        <taxon>Actinomycetota</taxon>
        <taxon>Actinomycetes</taxon>
        <taxon>Propionibacteriales</taxon>
        <taxon>Nocardioidaceae</taxon>
        <taxon>Nocardioides</taxon>
    </lineage>
</organism>
<keyword evidence="1" id="KW-0812">Transmembrane</keyword>
<dbReference type="RefSeq" id="WP_157344018.1">
    <property type="nucleotide sequence ID" value="NZ_WSEK01000004.1"/>
</dbReference>
<proteinExistence type="predicted"/>
<evidence type="ECO:0000256" key="1">
    <source>
        <dbReference type="SAM" id="Phobius"/>
    </source>
</evidence>